<dbReference type="AlphaFoldDB" id="W6QEH3"/>
<evidence type="ECO:0000313" key="2">
    <source>
        <dbReference type="Proteomes" id="UP000030686"/>
    </source>
</evidence>
<keyword evidence="2" id="KW-1185">Reference proteome</keyword>
<evidence type="ECO:0000313" key="1">
    <source>
        <dbReference type="EMBL" id="CDM32604.1"/>
    </source>
</evidence>
<dbReference type="OrthoDB" id="9997739at2759"/>
<reference evidence="1" key="1">
    <citation type="journal article" date="2014" name="Nat. Commun.">
        <title>Multiple recent horizontal transfers of a large genomic region in cheese making fungi.</title>
        <authorList>
            <person name="Cheeseman K."/>
            <person name="Ropars J."/>
            <person name="Renault P."/>
            <person name="Dupont J."/>
            <person name="Gouzy J."/>
            <person name="Branca A."/>
            <person name="Abraham A.L."/>
            <person name="Ceppi M."/>
            <person name="Conseiller E."/>
            <person name="Debuchy R."/>
            <person name="Malagnac F."/>
            <person name="Goarin A."/>
            <person name="Silar P."/>
            <person name="Lacoste S."/>
            <person name="Sallet E."/>
            <person name="Bensimon A."/>
            <person name="Giraud T."/>
            <person name="Brygoo Y."/>
        </authorList>
    </citation>
    <scope>NUCLEOTIDE SEQUENCE [LARGE SCALE GENOMIC DNA]</scope>
    <source>
        <strain evidence="1">FM164</strain>
    </source>
</reference>
<gene>
    <name evidence="1" type="ORF">PROQFM164_S02g002755</name>
</gene>
<sequence length="43" mass="5116">MVLEYHSLMESGIVLFVVGKDRKRFLIHKELDSSFQARFFDLL</sequence>
<accession>W6QEH3</accession>
<proteinExistence type="predicted"/>
<dbReference type="EMBL" id="HG792016">
    <property type="protein sequence ID" value="CDM32604.1"/>
    <property type="molecule type" value="Genomic_DNA"/>
</dbReference>
<organism evidence="1 2">
    <name type="scientific">Penicillium roqueforti (strain FM164)</name>
    <dbReference type="NCBI Taxonomy" id="1365484"/>
    <lineage>
        <taxon>Eukaryota</taxon>
        <taxon>Fungi</taxon>
        <taxon>Dikarya</taxon>
        <taxon>Ascomycota</taxon>
        <taxon>Pezizomycotina</taxon>
        <taxon>Eurotiomycetes</taxon>
        <taxon>Eurotiomycetidae</taxon>
        <taxon>Eurotiales</taxon>
        <taxon>Aspergillaceae</taxon>
        <taxon>Penicillium</taxon>
    </lineage>
</organism>
<dbReference type="Proteomes" id="UP000030686">
    <property type="component" value="Unassembled WGS sequence"/>
</dbReference>
<name>W6QEH3_PENRF</name>
<protein>
    <submittedName>
        <fullName evidence="1">Genomic scaffold, ProqFM164S02</fullName>
    </submittedName>
</protein>